<proteinExistence type="predicted"/>
<organism evidence="1 2">
    <name type="scientific">Listeria newyorkensis</name>
    <dbReference type="NCBI Taxonomy" id="1497681"/>
    <lineage>
        <taxon>Bacteria</taxon>
        <taxon>Bacillati</taxon>
        <taxon>Bacillota</taxon>
        <taxon>Bacilli</taxon>
        <taxon>Bacillales</taxon>
        <taxon>Listeriaceae</taxon>
        <taxon>Listeria</taxon>
    </lineage>
</organism>
<dbReference type="EMBL" id="MPDH01000004">
    <property type="protein sequence ID" value="PNP93503.1"/>
    <property type="molecule type" value="Genomic_DNA"/>
</dbReference>
<dbReference type="RefSeq" id="WP_036094122.1">
    <property type="nucleotide sequence ID" value="NZ_BJEY01000001.1"/>
</dbReference>
<dbReference type="Proteomes" id="UP000236500">
    <property type="component" value="Unassembled WGS sequence"/>
</dbReference>
<gene>
    <name evidence="1" type="ORF">BMT55_05595</name>
</gene>
<sequence length="130" mass="14541">MSFRKRVLPFLLIVGLVFAGVLGISSTKAFAMDSKGSSKIAFHTDANNYSKSATTIDVIGKNPFDTVVVELYKKGDSKFYKRIDVYKAGTYKVSFSLKGLKAGQYDVHVNSDWSYLAFHAELTHYLNVQR</sequence>
<evidence type="ECO:0000313" key="1">
    <source>
        <dbReference type="EMBL" id="PNP93503.1"/>
    </source>
</evidence>
<name>A0ABX4XP49_9LIST</name>
<keyword evidence="2" id="KW-1185">Reference proteome</keyword>
<comment type="caution">
    <text evidence="1">The sequence shown here is derived from an EMBL/GenBank/DDBJ whole genome shotgun (WGS) entry which is preliminary data.</text>
</comment>
<accession>A0ABX4XP49</accession>
<protein>
    <submittedName>
        <fullName evidence="1">Uncharacterized protein</fullName>
    </submittedName>
</protein>
<reference evidence="1 2" key="1">
    <citation type="submission" date="2016-11" db="EMBL/GenBank/DDBJ databases">
        <title>Whole Genome Sequence of Listeria newyorkensis.</title>
        <authorList>
            <person name="Frink S."/>
            <person name="Morales C."/>
            <person name="Kiang D."/>
        </authorList>
    </citation>
    <scope>NUCLEOTIDE SEQUENCE [LARGE SCALE GENOMIC DNA]</scope>
    <source>
        <strain evidence="1 2">F1604011-044</strain>
    </source>
</reference>
<evidence type="ECO:0000313" key="2">
    <source>
        <dbReference type="Proteomes" id="UP000236500"/>
    </source>
</evidence>